<evidence type="ECO:0000313" key="3">
    <source>
        <dbReference type="EMBL" id="AQQ69115.1"/>
    </source>
</evidence>
<dbReference type="Proteomes" id="UP000188219">
    <property type="component" value="Chromosome"/>
</dbReference>
<feature type="domain" description="Peptidase C39-like" evidence="2">
    <location>
        <begin position="461"/>
        <end position="584"/>
    </location>
</feature>
<accession>A0A1Q2M8N9</accession>
<feature type="signal peptide" evidence="1">
    <location>
        <begin position="1"/>
        <end position="20"/>
    </location>
</feature>
<dbReference type="EMBL" id="CP019650">
    <property type="protein sequence ID" value="AQQ69115.1"/>
    <property type="molecule type" value="Genomic_DNA"/>
</dbReference>
<proteinExistence type="predicted"/>
<evidence type="ECO:0000313" key="4">
    <source>
        <dbReference type="Proteomes" id="UP000188219"/>
    </source>
</evidence>
<keyword evidence="4" id="KW-1185">Reference proteome</keyword>
<dbReference type="RefSeq" id="WP_077407626.1">
    <property type="nucleotide sequence ID" value="NZ_CP019650.1"/>
</dbReference>
<name>A0A1Q2M8N9_9GAMM</name>
<dbReference type="Gene3D" id="3.90.70.10">
    <property type="entry name" value="Cysteine proteinases"/>
    <property type="match status" value="1"/>
</dbReference>
<evidence type="ECO:0000256" key="1">
    <source>
        <dbReference type="SAM" id="SignalP"/>
    </source>
</evidence>
<protein>
    <submittedName>
        <fullName evidence="3">Peptidoglycan-binding protein</fullName>
    </submittedName>
</protein>
<gene>
    <name evidence="3" type="ORF">Mag101_16875</name>
</gene>
<organism evidence="3 4">
    <name type="scientific">Microbulbifer agarilyticus</name>
    <dbReference type="NCBI Taxonomy" id="260552"/>
    <lineage>
        <taxon>Bacteria</taxon>
        <taxon>Pseudomonadati</taxon>
        <taxon>Pseudomonadota</taxon>
        <taxon>Gammaproteobacteria</taxon>
        <taxon>Cellvibrionales</taxon>
        <taxon>Microbulbiferaceae</taxon>
        <taxon>Microbulbifer</taxon>
    </lineage>
</organism>
<dbReference type="InterPro" id="IPR039564">
    <property type="entry name" value="Peptidase_C39-like"/>
</dbReference>
<feature type="chain" id="PRO_5010166508" evidence="1">
    <location>
        <begin position="21"/>
        <end position="631"/>
    </location>
</feature>
<dbReference type="OrthoDB" id="5711280at2"/>
<reference evidence="3" key="1">
    <citation type="submission" date="2017-02" db="EMBL/GenBank/DDBJ databases">
        <title>Genome of Microbulbifer agarilyticus GP101.</title>
        <authorList>
            <person name="Jung J."/>
            <person name="Bae S.S."/>
            <person name="Baek K."/>
        </authorList>
    </citation>
    <scope>NUCLEOTIDE SEQUENCE [LARGE SCALE GENOMIC DNA]</scope>
    <source>
        <strain evidence="3">GP101</strain>
    </source>
</reference>
<sequence length="631" mass="69586">MTLRKVFLVAALMFCAKGHALCPEGSTFDSSLDFCATETDAFGPFTNAMVDKCVAYGGGSACTNTYTYPVQGTNVEVLRWSRGFTENLRGTGSCPDDTVRSPTYGGHCFEQVSGAENNVYGNFKGEEVEACDRLGGGTACYTNRWSANFYLAVKDEIANAPDPDPAPQLVNKFGVWLWYIDEAGLGRTHTQLADELAAMGVKRIFIKIADGSQNCGLFADACSTTTTDIYRSRGIEPWAWSYNYPGNESAQADALYYAAKYGYVGFVLDVEVEFNNTTTELHSIYQAMLSARDDAERDGHFSGSFPIGTTTWGNPMDQGMNVGIIDQYVDFHMPQTYVEVWGQPYMQAAKQWIAAGNCEYREMGAQKPIWHIVSTEYDDITPAQLTDFLEAAGPNTSVWRVPGGSVPQAVWNDWAALDWNMSEFDATDCNTGNNNLTDYLGDSGVIVDPVDPVDPPAPVAIPYWKQTENYYDPYGTCSITSLAMVTDHFGFTSPAANGRTPDYLYEELGGVLQTVPDLEWGFNQMAIRAGSSKRADSKTNGTIQELRDAVTTGKLAIVHGWFTNPGHIMVVTDFDGEYYTVNDPFGQWNLQKWGSYNSNVSGEGVRYPKDAFEYAINDNGTGDDLWLHIYE</sequence>
<dbReference type="AlphaFoldDB" id="A0A1Q2M8N9"/>
<evidence type="ECO:0000259" key="2">
    <source>
        <dbReference type="Pfam" id="PF13529"/>
    </source>
</evidence>
<keyword evidence="1" id="KW-0732">Signal</keyword>
<dbReference type="eggNOG" id="COG4990">
    <property type="taxonomic scope" value="Bacteria"/>
</dbReference>
<dbReference type="KEGG" id="maga:Mag101_16875"/>
<dbReference type="Pfam" id="PF13529">
    <property type="entry name" value="Peptidase_C39_2"/>
    <property type="match status" value="1"/>
</dbReference>